<dbReference type="PANTHER" id="PTHR43133">
    <property type="entry name" value="RNA POLYMERASE ECF-TYPE SIGMA FACTO"/>
    <property type="match status" value="1"/>
</dbReference>
<dbReference type="GO" id="GO:0006352">
    <property type="term" value="P:DNA-templated transcription initiation"/>
    <property type="evidence" value="ECO:0007669"/>
    <property type="project" value="InterPro"/>
</dbReference>
<dbReference type="Gene3D" id="1.10.10.10">
    <property type="entry name" value="Winged helix-like DNA-binding domain superfamily/Winged helix DNA-binding domain"/>
    <property type="match status" value="1"/>
</dbReference>
<feature type="region of interest" description="Disordered" evidence="6">
    <location>
        <begin position="1"/>
        <end position="35"/>
    </location>
</feature>
<dbReference type="GO" id="GO:0016987">
    <property type="term" value="F:sigma factor activity"/>
    <property type="evidence" value="ECO:0007669"/>
    <property type="project" value="UniProtKB-KW"/>
</dbReference>
<evidence type="ECO:0000256" key="6">
    <source>
        <dbReference type="SAM" id="MobiDB-lite"/>
    </source>
</evidence>
<accession>A0A4U0NS28</accession>
<dbReference type="Gene3D" id="1.10.1740.10">
    <property type="match status" value="1"/>
</dbReference>
<dbReference type="SUPFAM" id="SSF88946">
    <property type="entry name" value="Sigma2 domain of RNA polymerase sigma factors"/>
    <property type="match status" value="1"/>
</dbReference>
<dbReference type="GO" id="GO:0003677">
    <property type="term" value="F:DNA binding"/>
    <property type="evidence" value="ECO:0007669"/>
    <property type="project" value="UniProtKB-KW"/>
</dbReference>
<dbReference type="InterPro" id="IPR013324">
    <property type="entry name" value="RNA_pol_sigma_r3/r4-like"/>
</dbReference>
<sequence>MTQGKKRKHRPHPVPAPAADSPSGEPAEPALPDPTAAFDALYDRHAATLTRQAYLLTGRPRRAQQAVERAFQLAWRQWPEVARAPDPAAWVRAATYEEALSPWHRLRPWERDSPRPTPTAPAPAPTAPADRALLDTLLGLPAPYRRTLLLHDGLGLGLGETAAELEASTPAAGRRLAHARETVALRLPELGLDAQPPARKGEILHDGLARLAAAHPVAPPPPRSVRTASERGTRWTTRAALGLTGLVVAATAVALLTAPESRTPPPGKHGATASPGARAELGGAAAPDDGTGPTNGHPGTDASPPAPTPQLTQPPEARLTPDFP</sequence>
<comment type="similarity">
    <text evidence="1">Belongs to the sigma-70 factor family. ECF subfamily.</text>
</comment>
<feature type="compositionally biased region" description="Basic residues" evidence="6">
    <location>
        <begin position="1"/>
        <end position="12"/>
    </location>
</feature>
<evidence type="ECO:0000256" key="1">
    <source>
        <dbReference type="ARBA" id="ARBA00010641"/>
    </source>
</evidence>
<reference evidence="9 10" key="1">
    <citation type="submission" date="2019-04" db="EMBL/GenBank/DDBJ databases">
        <title>Streptomyces piniterrae sp. nov., a heliquinomycin-producing actinomycete isolated from rhizosphere soil of Pinus yunnanensis.</title>
        <authorList>
            <person name="Zhuang X."/>
            <person name="Zhao J."/>
        </authorList>
    </citation>
    <scope>NUCLEOTIDE SEQUENCE [LARGE SCALE GENOMIC DNA]</scope>
    <source>
        <strain evidence="10">jys28</strain>
    </source>
</reference>
<keyword evidence="7" id="KW-0812">Transmembrane</keyword>
<evidence type="ECO:0000256" key="4">
    <source>
        <dbReference type="ARBA" id="ARBA00023125"/>
    </source>
</evidence>
<dbReference type="InterPro" id="IPR013249">
    <property type="entry name" value="RNA_pol_sigma70_r4_t2"/>
</dbReference>
<feature type="transmembrane region" description="Helical" evidence="7">
    <location>
        <begin position="239"/>
        <end position="258"/>
    </location>
</feature>
<name>A0A4U0NS28_9ACTN</name>
<evidence type="ECO:0000313" key="10">
    <source>
        <dbReference type="Proteomes" id="UP000308697"/>
    </source>
</evidence>
<feature type="domain" description="RNA polymerase sigma factor 70 region 4 type 2" evidence="8">
    <location>
        <begin position="131"/>
        <end position="181"/>
    </location>
</feature>
<dbReference type="OrthoDB" id="3869980at2"/>
<dbReference type="SUPFAM" id="SSF88659">
    <property type="entry name" value="Sigma3 and sigma4 domains of RNA polymerase sigma factors"/>
    <property type="match status" value="1"/>
</dbReference>
<feature type="region of interest" description="Disordered" evidence="6">
    <location>
        <begin position="258"/>
        <end position="324"/>
    </location>
</feature>
<feature type="compositionally biased region" description="Pro residues" evidence="6">
    <location>
        <begin position="115"/>
        <end position="126"/>
    </location>
</feature>
<dbReference type="AlphaFoldDB" id="A0A4U0NS28"/>
<evidence type="ECO:0000259" key="8">
    <source>
        <dbReference type="Pfam" id="PF08281"/>
    </source>
</evidence>
<keyword evidence="5" id="KW-0804">Transcription</keyword>
<keyword evidence="7" id="KW-1133">Transmembrane helix</keyword>
<keyword evidence="3" id="KW-0731">Sigma factor</keyword>
<dbReference type="InterPro" id="IPR039425">
    <property type="entry name" value="RNA_pol_sigma-70-like"/>
</dbReference>
<evidence type="ECO:0000313" key="9">
    <source>
        <dbReference type="EMBL" id="TJZ53004.1"/>
    </source>
</evidence>
<dbReference type="Proteomes" id="UP000308697">
    <property type="component" value="Unassembled WGS sequence"/>
</dbReference>
<dbReference type="Pfam" id="PF08281">
    <property type="entry name" value="Sigma70_r4_2"/>
    <property type="match status" value="1"/>
</dbReference>
<evidence type="ECO:0000256" key="2">
    <source>
        <dbReference type="ARBA" id="ARBA00023015"/>
    </source>
</evidence>
<proteinExistence type="inferred from homology"/>
<dbReference type="InterPro" id="IPR036388">
    <property type="entry name" value="WH-like_DNA-bd_sf"/>
</dbReference>
<comment type="caution">
    <text evidence="9">The sequence shown here is derived from an EMBL/GenBank/DDBJ whole genome shotgun (WGS) entry which is preliminary data.</text>
</comment>
<evidence type="ECO:0000256" key="5">
    <source>
        <dbReference type="ARBA" id="ARBA00023163"/>
    </source>
</evidence>
<gene>
    <name evidence="9" type="ORF">FCH28_17750</name>
</gene>
<dbReference type="PANTHER" id="PTHR43133:SF8">
    <property type="entry name" value="RNA POLYMERASE SIGMA FACTOR HI_1459-RELATED"/>
    <property type="match status" value="1"/>
</dbReference>
<evidence type="ECO:0000256" key="3">
    <source>
        <dbReference type="ARBA" id="ARBA00023082"/>
    </source>
</evidence>
<protein>
    <recommendedName>
        <fullName evidence="8">RNA polymerase sigma factor 70 region 4 type 2 domain-containing protein</fullName>
    </recommendedName>
</protein>
<dbReference type="RefSeq" id="WP_136741016.1">
    <property type="nucleotide sequence ID" value="NZ_SUMB01000005.1"/>
</dbReference>
<dbReference type="EMBL" id="SUMB01000005">
    <property type="protein sequence ID" value="TJZ53004.1"/>
    <property type="molecule type" value="Genomic_DNA"/>
</dbReference>
<keyword evidence="4" id="KW-0238">DNA-binding</keyword>
<feature type="region of interest" description="Disordered" evidence="6">
    <location>
        <begin position="107"/>
        <end position="128"/>
    </location>
</feature>
<organism evidence="9 10">
    <name type="scientific">Streptomyces piniterrae</name>
    <dbReference type="NCBI Taxonomy" id="2571125"/>
    <lineage>
        <taxon>Bacteria</taxon>
        <taxon>Bacillati</taxon>
        <taxon>Actinomycetota</taxon>
        <taxon>Actinomycetes</taxon>
        <taxon>Kitasatosporales</taxon>
        <taxon>Streptomycetaceae</taxon>
        <taxon>Streptomyces</taxon>
    </lineage>
</organism>
<dbReference type="InterPro" id="IPR013325">
    <property type="entry name" value="RNA_pol_sigma_r2"/>
</dbReference>
<keyword evidence="2" id="KW-0805">Transcription regulation</keyword>
<feature type="compositionally biased region" description="Low complexity" evidence="6">
    <location>
        <begin position="282"/>
        <end position="294"/>
    </location>
</feature>
<keyword evidence="10" id="KW-1185">Reference proteome</keyword>
<evidence type="ECO:0000256" key="7">
    <source>
        <dbReference type="SAM" id="Phobius"/>
    </source>
</evidence>
<keyword evidence="7" id="KW-0472">Membrane</keyword>